<protein>
    <recommendedName>
        <fullName evidence="3">NB-ARC domain-containing protein</fullName>
    </recommendedName>
</protein>
<dbReference type="Gene3D" id="1.25.40.10">
    <property type="entry name" value="Tetratricopeptide repeat domain"/>
    <property type="match status" value="1"/>
</dbReference>
<evidence type="ECO:0000313" key="2">
    <source>
        <dbReference type="Proteomes" id="UP000222788"/>
    </source>
</evidence>
<accession>A0A2C5X1D5</accession>
<reference evidence="1 2" key="2">
    <citation type="journal article" date="2013" name="IMA Fungus">
        <title>IMA Genome-F 1: Ceratocystis fimbriata: Draft nuclear genome sequence for the plant pathogen, Ceratocystis fimbriata.</title>
        <authorList>
            <person name="Wilken P.M."/>
            <person name="Steenkamp E.T."/>
            <person name="Wingfield M.J."/>
            <person name="de Beer Z.W."/>
            <person name="Wingfield B.D."/>
        </authorList>
    </citation>
    <scope>NUCLEOTIDE SEQUENCE [LARGE SCALE GENOMIC DNA]</scope>
    <source>
        <strain evidence="1 2">CBS 114723</strain>
    </source>
</reference>
<dbReference type="OrthoDB" id="1658288at2759"/>
<gene>
    <name evidence="1" type="ORF">CFIMG_008556RA</name>
</gene>
<dbReference type="EMBL" id="APWK03000083">
    <property type="protein sequence ID" value="PHH51863.1"/>
    <property type="molecule type" value="Genomic_DNA"/>
</dbReference>
<name>A0A2C5X1D5_9PEZI</name>
<dbReference type="Pfam" id="PF13424">
    <property type="entry name" value="TPR_12"/>
    <property type="match status" value="1"/>
</dbReference>
<dbReference type="SUPFAM" id="SSF48452">
    <property type="entry name" value="TPR-like"/>
    <property type="match status" value="1"/>
</dbReference>
<evidence type="ECO:0000313" key="1">
    <source>
        <dbReference type="EMBL" id="PHH51863.1"/>
    </source>
</evidence>
<dbReference type="SUPFAM" id="SSF52540">
    <property type="entry name" value="P-loop containing nucleoside triphosphate hydrolases"/>
    <property type="match status" value="1"/>
</dbReference>
<dbReference type="InterPro" id="IPR011990">
    <property type="entry name" value="TPR-like_helical_dom_sf"/>
</dbReference>
<evidence type="ECO:0008006" key="3">
    <source>
        <dbReference type="Google" id="ProtNLM"/>
    </source>
</evidence>
<dbReference type="AlphaFoldDB" id="A0A2C5X1D5"/>
<organism evidence="1 2">
    <name type="scientific">Ceratocystis fimbriata CBS 114723</name>
    <dbReference type="NCBI Taxonomy" id="1035309"/>
    <lineage>
        <taxon>Eukaryota</taxon>
        <taxon>Fungi</taxon>
        <taxon>Dikarya</taxon>
        <taxon>Ascomycota</taxon>
        <taxon>Pezizomycotina</taxon>
        <taxon>Sordariomycetes</taxon>
        <taxon>Hypocreomycetidae</taxon>
        <taxon>Microascales</taxon>
        <taxon>Ceratocystidaceae</taxon>
        <taxon>Ceratocystis</taxon>
    </lineage>
</organism>
<dbReference type="InterPro" id="IPR027417">
    <property type="entry name" value="P-loop_NTPase"/>
</dbReference>
<dbReference type="Proteomes" id="UP000222788">
    <property type="component" value="Unassembled WGS sequence"/>
</dbReference>
<keyword evidence="2" id="KW-1185">Reference proteome</keyword>
<reference evidence="1 2" key="1">
    <citation type="journal article" date="2013" name="Fungal Biol.">
        <title>Analysis of microsatellite markers in the genome of the plant pathogen Ceratocystis fimbriata.</title>
        <authorList>
            <person name="Simpson M.C."/>
            <person name="Wilken P.M."/>
            <person name="Coetzee M.P."/>
            <person name="Wingfield M.J."/>
            <person name="Wingfield B.D."/>
        </authorList>
    </citation>
    <scope>NUCLEOTIDE SEQUENCE [LARGE SCALE GENOMIC DNA]</scope>
    <source>
        <strain evidence="1 2">CBS 114723</strain>
    </source>
</reference>
<comment type="caution">
    <text evidence="1">The sequence shown here is derived from an EMBL/GenBank/DDBJ whole genome shotgun (WGS) entry which is preliminary data.</text>
</comment>
<proteinExistence type="predicted"/>
<sequence>MFLPSFTTFYAHPLRASSRLSWEHSALARDLWPTQGQFCPVTTTASVHLGDSSKRLHLSPVPVYYIPFHENVKFVGRRAILSKLDRLFTQTGFQQVGLVGLGGIGKSQVALKFVYTVKEKYTDYSIFWLTAATSDHPSRLESQHRLAAAYIANCQIEKAVTMLEHVAEVREKARAADKPPHLVSRHELAQAHLGEQIDEAVSMLERVKVREKARAADNPGRLGFQRMLADAYSADS</sequence>
<dbReference type="STRING" id="1035309.A0A2C5X1D5"/>